<dbReference type="OrthoDB" id="9786220at2"/>
<protein>
    <submittedName>
        <fullName evidence="7">Flotillin</fullName>
    </submittedName>
</protein>
<evidence type="ECO:0000313" key="8">
    <source>
        <dbReference type="Proteomes" id="UP000215199"/>
    </source>
</evidence>
<evidence type="ECO:0000313" key="7">
    <source>
        <dbReference type="EMBL" id="OXM68727.1"/>
    </source>
</evidence>
<dbReference type="Gene3D" id="3.30.479.30">
    <property type="entry name" value="Band 7 domain"/>
    <property type="match status" value="1"/>
</dbReference>
<dbReference type="GO" id="GO:0002020">
    <property type="term" value="F:protease binding"/>
    <property type="evidence" value="ECO:0007669"/>
    <property type="project" value="TreeGrafter"/>
</dbReference>
<dbReference type="EMBL" id="NMUL01000009">
    <property type="protein sequence ID" value="OXM68727.1"/>
    <property type="molecule type" value="Genomic_DNA"/>
</dbReference>
<keyword evidence="8" id="KW-1185">Reference proteome</keyword>
<dbReference type="RefSeq" id="WP_093947484.1">
    <property type="nucleotide sequence ID" value="NZ_NMUL01000009.1"/>
</dbReference>
<comment type="caution">
    <text evidence="7">The sequence shown here is derived from an EMBL/GenBank/DDBJ whole genome shotgun (WGS) entry which is preliminary data.</text>
</comment>
<comment type="similarity">
    <text evidence="2">Belongs to the band 7/mec-2 family. Flotillin subfamily.</text>
</comment>
<dbReference type="CDD" id="cd03399">
    <property type="entry name" value="SPFH_flotillin"/>
    <property type="match status" value="1"/>
</dbReference>
<dbReference type="GO" id="GO:0072659">
    <property type="term" value="P:protein localization to plasma membrane"/>
    <property type="evidence" value="ECO:0007669"/>
    <property type="project" value="TreeGrafter"/>
</dbReference>
<gene>
    <name evidence="7" type="ORF">CF165_11600</name>
</gene>
<accession>A0A229TBU9</accession>
<sequence length="383" mass="40582">MFGYRVPAPNEAMLISGGNSKGASPFRVVTGHGAFVMPVFRKVRFLTLAMCEAEVTEVCVTKQAIALTVRAVIAFKVGNDTESIVNAGQRFLSDQDQMSVLTGRIFAGHLRSIIGSMTVEEIITERQKLATEVLDGSAVEMAKIGLTVDALQIQSIDDMKLGYIAAMAAPHNAAIQRDAQIAQAVANKAAAEAEQESQRTQAEYARQTSIVQAQYRAEVEAAQAEAAQAGPLAQAKAQQEVIDARTELAQREAELRQQQLVAEVIKPADAEAERIRILALAEAEKMRVQAEAAASNNRVALDRMLIDQLPQIVKEAGRGLSGANVNILNGADGLGEMAAGLVGQGLSILDSVKRGLSTPPAPATGAPEDNGHSPAPARGELTQ</sequence>
<dbReference type="SUPFAM" id="SSF117892">
    <property type="entry name" value="Band 7/SPFH domain"/>
    <property type="match status" value="1"/>
</dbReference>
<feature type="domain" description="Band 7" evidence="6">
    <location>
        <begin position="9"/>
        <end position="186"/>
    </location>
</feature>
<dbReference type="InterPro" id="IPR001107">
    <property type="entry name" value="Band_7"/>
</dbReference>
<dbReference type="Proteomes" id="UP000215199">
    <property type="component" value="Unassembled WGS sequence"/>
</dbReference>
<dbReference type="GO" id="GO:0005886">
    <property type="term" value="C:plasma membrane"/>
    <property type="evidence" value="ECO:0007669"/>
    <property type="project" value="TreeGrafter"/>
</dbReference>
<feature type="region of interest" description="Disordered" evidence="5">
    <location>
        <begin position="353"/>
        <end position="383"/>
    </location>
</feature>
<dbReference type="InterPro" id="IPR027705">
    <property type="entry name" value="Flotillin_fam"/>
</dbReference>
<keyword evidence="3" id="KW-0472">Membrane</keyword>
<evidence type="ECO:0000256" key="5">
    <source>
        <dbReference type="SAM" id="MobiDB-lite"/>
    </source>
</evidence>
<name>A0A229TBU9_9PSEU</name>
<organism evidence="7 8">
    <name type="scientific">Amycolatopsis vastitatis</name>
    <dbReference type="NCBI Taxonomy" id="1905142"/>
    <lineage>
        <taxon>Bacteria</taxon>
        <taxon>Bacillati</taxon>
        <taxon>Actinomycetota</taxon>
        <taxon>Actinomycetes</taxon>
        <taxon>Pseudonocardiales</taxon>
        <taxon>Pseudonocardiaceae</taxon>
        <taxon>Amycolatopsis</taxon>
    </lineage>
</organism>
<evidence type="ECO:0000256" key="3">
    <source>
        <dbReference type="ARBA" id="ARBA00023136"/>
    </source>
</evidence>
<proteinExistence type="inferred from homology"/>
<keyword evidence="4" id="KW-0175">Coiled coil</keyword>
<dbReference type="InterPro" id="IPR036013">
    <property type="entry name" value="Band_7/SPFH_dom_sf"/>
</dbReference>
<reference evidence="8" key="1">
    <citation type="submission" date="2017-07" db="EMBL/GenBank/DDBJ databases">
        <title>Comparative genome mining reveals phylogenetic distribution patterns of secondary metabolites in Amycolatopsis.</title>
        <authorList>
            <person name="Adamek M."/>
            <person name="Alanjary M."/>
            <person name="Sales-Ortells H."/>
            <person name="Goodfellow M."/>
            <person name="Bull A.T."/>
            <person name="Kalinowski J."/>
            <person name="Ziemert N."/>
        </authorList>
    </citation>
    <scope>NUCLEOTIDE SEQUENCE [LARGE SCALE GENOMIC DNA]</scope>
    <source>
        <strain evidence="8">H5</strain>
    </source>
</reference>
<dbReference type="PANTHER" id="PTHR13806">
    <property type="entry name" value="FLOTILLIN-RELATED"/>
    <property type="match status" value="1"/>
</dbReference>
<dbReference type="Pfam" id="PF01145">
    <property type="entry name" value="Band_7"/>
    <property type="match status" value="1"/>
</dbReference>
<evidence type="ECO:0000256" key="1">
    <source>
        <dbReference type="ARBA" id="ARBA00004370"/>
    </source>
</evidence>
<evidence type="ECO:0000256" key="2">
    <source>
        <dbReference type="ARBA" id="ARBA00007161"/>
    </source>
</evidence>
<comment type="subcellular location">
    <subcellularLocation>
        <location evidence="1">Membrane</location>
    </subcellularLocation>
</comment>
<dbReference type="PANTHER" id="PTHR13806:SF46">
    <property type="entry name" value="FLOTILLIN-1-RELATED"/>
    <property type="match status" value="1"/>
</dbReference>
<evidence type="ECO:0000259" key="6">
    <source>
        <dbReference type="Pfam" id="PF01145"/>
    </source>
</evidence>
<feature type="coiled-coil region" evidence="4">
    <location>
        <begin position="183"/>
        <end position="210"/>
    </location>
</feature>
<dbReference type="AlphaFoldDB" id="A0A229TBU9"/>
<evidence type="ECO:0000256" key="4">
    <source>
        <dbReference type="SAM" id="Coils"/>
    </source>
</evidence>